<evidence type="ECO:0000313" key="2">
    <source>
        <dbReference type="EMBL" id="SPM38688.1"/>
    </source>
</evidence>
<dbReference type="InterPro" id="IPR029058">
    <property type="entry name" value="AB_hydrolase_fold"/>
</dbReference>
<protein>
    <submittedName>
        <fullName evidence="2">Poly(3-hydroxybutyrate) depolymerase</fullName>
    </submittedName>
</protein>
<dbReference type="STRING" id="1841861.GCA_900157365_05068"/>
<dbReference type="InterPro" id="IPR050955">
    <property type="entry name" value="Plant_Biomass_Hydrol_Est"/>
</dbReference>
<dbReference type="PANTHER" id="PTHR43037:SF1">
    <property type="entry name" value="BLL1128 PROTEIN"/>
    <property type="match status" value="1"/>
</dbReference>
<keyword evidence="1" id="KW-0732">Signal</keyword>
<evidence type="ECO:0000256" key="1">
    <source>
        <dbReference type="ARBA" id="ARBA00022729"/>
    </source>
</evidence>
<dbReference type="EMBL" id="FUEZ01000003">
    <property type="protein sequence ID" value="SPM38688.1"/>
    <property type="molecule type" value="Genomic_DNA"/>
</dbReference>
<evidence type="ECO:0000313" key="3">
    <source>
        <dbReference type="Proteomes" id="UP000240424"/>
    </source>
</evidence>
<accession>A0A2U3P4J9</accession>
<dbReference type="Proteomes" id="UP000240424">
    <property type="component" value="Unassembled WGS sequence"/>
</dbReference>
<name>A0A2U3P4J9_9MYCO</name>
<dbReference type="AlphaFoldDB" id="A0A2U3P4J9"/>
<organism evidence="2 3">
    <name type="scientific">Mycobacterium numidiamassiliense</name>
    <dbReference type="NCBI Taxonomy" id="1841861"/>
    <lineage>
        <taxon>Bacteria</taxon>
        <taxon>Bacillati</taxon>
        <taxon>Actinomycetota</taxon>
        <taxon>Actinomycetes</taxon>
        <taxon>Mycobacteriales</taxon>
        <taxon>Mycobacteriaceae</taxon>
        <taxon>Mycobacterium</taxon>
    </lineage>
</organism>
<proteinExistence type="predicted"/>
<keyword evidence="3" id="KW-1185">Reference proteome</keyword>
<reference evidence="2 3" key="1">
    <citation type="submission" date="2017-01" db="EMBL/GenBank/DDBJ databases">
        <authorList>
            <consortium name="Urmite Genomes"/>
        </authorList>
    </citation>
    <scope>NUCLEOTIDE SEQUENCE [LARGE SCALE GENOMIC DNA]</scope>
    <source>
        <strain evidence="2 3">AB215</strain>
    </source>
</reference>
<dbReference type="SUPFAM" id="SSF53474">
    <property type="entry name" value="alpha/beta-Hydrolases"/>
    <property type="match status" value="1"/>
</dbReference>
<dbReference type="PANTHER" id="PTHR43037">
    <property type="entry name" value="UNNAMED PRODUCT-RELATED"/>
    <property type="match status" value="1"/>
</dbReference>
<gene>
    <name evidence="2" type="ORF">MNAB215_865</name>
</gene>
<dbReference type="Gene3D" id="3.40.50.1820">
    <property type="entry name" value="alpha/beta hydrolase"/>
    <property type="match status" value="1"/>
</dbReference>
<sequence>MPASAPLVVMLHGFSGSGVQAESDYGWDGLAESGKFVVAYPDGLGRAWNVNGEGCCGRPGREGVDDVAFITAVVGDIAKNLGINPAKVYATGMSNGGIMSYTLACTTDIFSAIGPVAGIQLNPCQSPHPTSVIHIHGTADRLVPYGGGQGFSVINGASVPQVDAFWRNVDQCGAPAVTTSGPLTTSSAGCAEGRQVALITIDQGVHEWPPFATRVLWEFFAAHPR</sequence>